<evidence type="ECO:0000313" key="2">
    <source>
        <dbReference type="Proteomes" id="UP000184388"/>
    </source>
</evidence>
<evidence type="ECO:0000313" key="1">
    <source>
        <dbReference type="EMBL" id="SHM95148.1"/>
    </source>
</evidence>
<dbReference type="AlphaFoldDB" id="A0A9X8N4N5"/>
<dbReference type="Proteomes" id="UP000184388">
    <property type="component" value="Unassembled WGS sequence"/>
</dbReference>
<dbReference type="EMBL" id="FRBK01000016">
    <property type="protein sequence ID" value="SHM95148.1"/>
    <property type="molecule type" value="Genomic_DNA"/>
</dbReference>
<sequence>MPVNHTYGHGGALAYLAAYDVHAAKVFGRTEERTSIVPFMTLATQVMSRSG</sequence>
<organism evidence="1 2">
    <name type="scientific">Streptomyces yunnanensis</name>
    <dbReference type="NCBI Taxonomy" id="156453"/>
    <lineage>
        <taxon>Bacteria</taxon>
        <taxon>Bacillati</taxon>
        <taxon>Actinomycetota</taxon>
        <taxon>Actinomycetes</taxon>
        <taxon>Kitasatosporales</taxon>
        <taxon>Streptomycetaceae</taxon>
        <taxon>Streptomyces</taxon>
    </lineage>
</organism>
<name>A0A9X8N4N5_9ACTN</name>
<reference evidence="2" key="1">
    <citation type="submission" date="2016-11" db="EMBL/GenBank/DDBJ databases">
        <authorList>
            <person name="Jaros S."/>
            <person name="Januszkiewicz K."/>
            <person name="Wedrychowicz H."/>
        </authorList>
    </citation>
    <scope>NUCLEOTIDE SEQUENCE [LARGE SCALE GENOMIC DNA]</scope>
    <source>
        <strain evidence="2">CGMCC 4.3555</strain>
    </source>
</reference>
<gene>
    <name evidence="1" type="ORF">SAMN05216268_116230</name>
</gene>
<comment type="caution">
    <text evidence="1">The sequence shown here is derived from an EMBL/GenBank/DDBJ whole genome shotgun (WGS) entry which is preliminary data.</text>
</comment>
<proteinExistence type="predicted"/>
<accession>A0A9X8N4N5</accession>
<protein>
    <submittedName>
        <fullName evidence="1">Uncharacterized protein</fullName>
    </submittedName>
</protein>